<protein>
    <submittedName>
        <fullName evidence="1">Uncharacterized protein</fullName>
    </submittedName>
</protein>
<reference evidence="2" key="1">
    <citation type="journal article" date="2022" name="Mol. Ecol. Resour.">
        <title>The genomes of chicory, endive, great burdock and yacon provide insights into Asteraceae palaeo-polyploidization history and plant inulin production.</title>
        <authorList>
            <person name="Fan W."/>
            <person name="Wang S."/>
            <person name="Wang H."/>
            <person name="Wang A."/>
            <person name="Jiang F."/>
            <person name="Liu H."/>
            <person name="Zhao H."/>
            <person name="Xu D."/>
            <person name="Zhang Y."/>
        </authorList>
    </citation>
    <scope>NUCLEOTIDE SEQUENCE [LARGE SCALE GENOMIC DNA]</scope>
    <source>
        <strain evidence="2">cv. Yunnan</strain>
    </source>
</reference>
<organism evidence="1 2">
    <name type="scientific">Smallanthus sonchifolius</name>
    <dbReference type="NCBI Taxonomy" id="185202"/>
    <lineage>
        <taxon>Eukaryota</taxon>
        <taxon>Viridiplantae</taxon>
        <taxon>Streptophyta</taxon>
        <taxon>Embryophyta</taxon>
        <taxon>Tracheophyta</taxon>
        <taxon>Spermatophyta</taxon>
        <taxon>Magnoliopsida</taxon>
        <taxon>eudicotyledons</taxon>
        <taxon>Gunneridae</taxon>
        <taxon>Pentapetalae</taxon>
        <taxon>asterids</taxon>
        <taxon>campanulids</taxon>
        <taxon>Asterales</taxon>
        <taxon>Asteraceae</taxon>
        <taxon>Asteroideae</taxon>
        <taxon>Heliantheae alliance</taxon>
        <taxon>Millerieae</taxon>
        <taxon>Smallanthus</taxon>
    </lineage>
</organism>
<proteinExistence type="predicted"/>
<dbReference type="EMBL" id="CM042036">
    <property type="protein sequence ID" value="KAI3743781.1"/>
    <property type="molecule type" value="Genomic_DNA"/>
</dbReference>
<dbReference type="Proteomes" id="UP001056120">
    <property type="component" value="Linkage Group LG19"/>
</dbReference>
<gene>
    <name evidence="1" type="ORF">L1987_56847</name>
</gene>
<accession>A0ACB9DBD7</accession>
<sequence>MSLRTLIQLFFLHFVDTLSWIPPSSSSQCSLTCGICFHPIMYQSQLTRLRNSTLGPPSRLQCSYGYDKEYDCKAESKRKQQEETQDY</sequence>
<comment type="caution">
    <text evidence="1">The sequence shown here is derived from an EMBL/GenBank/DDBJ whole genome shotgun (WGS) entry which is preliminary data.</text>
</comment>
<evidence type="ECO:0000313" key="2">
    <source>
        <dbReference type="Proteomes" id="UP001056120"/>
    </source>
</evidence>
<evidence type="ECO:0000313" key="1">
    <source>
        <dbReference type="EMBL" id="KAI3743781.1"/>
    </source>
</evidence>
<reference evidence="1 2" key="2">
    <citation type="journal article" date="2022" name="Mol. Ecol. Resour.">
        <title>The genomes of chicory, endive, great burdock and yacon provide insights into Asteraceae paleo-polyploidization history and plant inulin production.</title>
        <authorList>
            <person name="Fan W."/>
            <person name="Wang S."/>
            <person name="Wang H."/>
            <person name="Wang A."/>
            <person name="Jiang F."/>
            <person name="Liu H."/>
            <person name="Zhao H."/>
            <person name="Xu D."/>
            <person name="Zhang Y."/>
        </authorList>
    </citation>
    <scope>NUCLEOTIDE SEQUENCE [LARGE SCALE GENOMIC DNA]</scope>
    <source>
        <strain evidence="2">cv. Yunnan</strain>
        <tissue evidence="1">Leaves</tissue>
    </source>
</reference>
<keyword evidence="2" id="KW-1185">Reference proteome</keyword>
<name>A0ACB9DBD7_9ASTR</name>